<feature type="signal peptide" evidence="1">
    <location>
        <begin position="1"/>
        <end position="25"/>
    </location>
</feature>
<protein>
    <recommendedName>
        <fullName evidence="2">SpaA-like prealbumin fold domain-containing protein</fullName>
    </recommendedName>
</protein>
<proteinExistence type="predicted"/>
<dbReference type="InterPro" id="IPR013783">
    <property type="entry name" value="Ig-like_fold"/>
</dbReference>
<name>A0A2N5PCA0_MEDGN</name>
<evidence type="ECO:0000313" key="4">
    <source>
        <dbReference type="Proteomes" id="UP000234891"/>
    </source>
</evidence>
<evidence type="ECO:0000256" key="1">
    <source>
        <dbReference type="SAM" id="SignalP"/>
    </source>
</evidence>
<dbReference type="Gene3D" id="2.60.40.10">
    <property type="entry name" value="Immunoglobulins"/>
    <property type="match status" value="1"/>
</dbReference>
<feature type="chain" id="PRO_5014872452" description="SpaA-like prealbumin fold domain-containing protein" evidence="1">
    <location>
        <begin position="26"/>
        <end position="438"/>
    </location>
</feature>
<dbReference type="Pfam" id="PF17802">
    <property type="entry name" value="SpaA"/>
    <property type="match status" value="1"/>
</dbReference>
<evidence type="ECO:0000313" key="3">
    <source>
        <dbReference type="EMBL" id="PLT72732.1"/>
    </source>
</evidence>
<reference evidence="3 4" key="1">
    <citation type="journal article" date="2017" name="Genome Med.">
        <title>A novel Ruminococcus gnavus clade enriched in inflammatory bowel disease patients.</title>
        <authorList>
            <person name="Hall A.B."/>
            <person name="Yassour M."/>
            <person name="Sauk J."/>
            <person name="Garner A."/>
            <person name="Jiang X."/>
            <person name="Arthur T."/>
            <person name="Lagoudas G.K."/>
            <person name="Vatanen T."/>
            <person name="Fornelos N."/>
            <person name="Wilson R."/>
            <person name="Bertha M."/>
            <person name="Cohen M."/>
            <person name="Garber J."/>
            <person name="Khalili H."/>
            <person name="Gevers D."/>
            <person name="Ananthakrishnan A.N."/>
            <person name="Kugathasan S."/>
            <person name="Lander E.S."/>
            <person name="Blainey P."/>
            <person name="Vlamakis H."/>
            <person name="Xavier R.J."/>
            <person name="Huttenhower C."/>
        </authorList>
    </citation>
    <scope>NUCLEOTIDE SEQUENCE [LARGE SCALE GENOMIC DNA]</scope>
    <source>
        <strain evidence="3 4">RJX1124</strain>
    </source>
</reference>
<gene>
    <name evidence="3" type="ORF">CDL26_08105</name>
</gene>
<dbReference type="EMBL" id="NIHS01000011">
    <property type="protein sequence ID" value="PLT72732.1"/>
    <property type="molecule type" value="Genomic_DNA"/>
</dbReference>
<sequence length="438" mass="48923">MKRRNIFLPLLILISLLVSSMTVCASGSGPAEDIVYFSEDTDYSQIQRSKWEDIDWSKYGNNGIQDPDTKKYLESMGIDAEREENYGSLLEKKLANQIQLFSVADDWAVGTKHTGMCDITQSWFVPSEGQSYFILDNFRDGLEGVEMVGAGWCANHTAAEPPAGHKVVRVECTVTRIDPDGWVYMSLLLIPDGVTDGVTSNEFGLIGYQRIAANVRIKKEFTGSVYLKKISANTVITSNNDCYSLSGAEYGVYSDSSCKTKVGTLTTNASGESNTLEVNAGNYWVKETKAPKGFVLDPNVYKVTVTSGKTATVSVQDIPTMDPVGILLGKVDRETNQNKPQGSASLQGALFTVKYYKDLYDTDPAEQGKTPERTWVFRTDSDGFCEYQKEYFVSGDELYYAACLPAGFPEHGGKEKKRWYYRQIKFLSWMMGKHIWHF</sequence>
<feature type="domain" description="SpaA-like prealbumin fold" evidence="2">
    <location>
        <begin position="240"/>
        <end position="317"/>
    </location>
</feature>
<accession>A0A2N5PCA0</accession>
<dbReference type="AlphaFoldDB" id="A0A2N5PCA0"/>
<evidence type="ECO:0000259" key="2">
    <source>
        <dbReference type="Pfam" id="PF17802"/>
    </source>
</evidence>
<organism evidence="3 4">
    <name type="scientific">Mediterraneibacter gnavus</name>
    <name type="common">Ruminococcus gnavus</name>
    <dbReference type="NCBI Taxonomy" id="33038"/>
    <lineage>
        <taxon>Bacteria</taxon>
        <taxon>Bacillati</taxon>
        <taxon>Bacillota</taxon>
        <taxon>Clostridia</taxon>
        <taxon>Lachnospirales</taxon>
        <taxon>Lachnospiraceae</taxon>
        <taxon>Mediterraneibacter</taxon>
    </lineage>
</organism>
<keyword evidence="1" id="KW-0732">Signal</keyword>
<dbReference type="RefSeq" id="WP_101870637.1">
    <property type="nucleotide sequence ID" value="NZ_NIHS01000011.1"/>
</dbReference>
<dbReference type="Proteomes" id="UP000234891">
    <property type="component" value="Unassembled WGS sequence"/>
</dbReference>
<comment type="caution">
    <text evidence="3">The sequence shown here is derived from an EMBL/GenBank/DDBJ whole genome shotgun (WGS) entry which is preliminary data.</text>
</comment>
<dbReference type="InterPro" id="IPR041033">
    <property type="entry name" value="SpaA_PFL_dom_1"/>
</dbReference>